<dbReference type="Proteomes" id="UP000178606">
    <property type="component" value="Unassembled WGS sequence"/>
</dbReference>
<dbReference type="EMBL" id="MFKF01000061">
    <property type="protein sequence ID" value="OGG55767.1"/>
    <property type="molecule type" value="Genomic_DNA"/>
</dbReference>
<sequence length="327" mass="35280">MLMQRTIKVVERDGFLRRSFPCTTVAEFGRGLFRPGDPSRLFDPAGKEQPVQVDVVRTWEDGSVRTAAITLPVTLPARGEGACRFEYGDGATPAARLRNPVVVRASGEPIEAQQGPVTCRVRRQGFNLVDQVVFNDRAFLRPGSRGAVLVLKDGQELSPEGEARVTVETQGPWSARLRAEGAYPGGYGFVTALTFVSGKSWFLAEHEVVSGDVAQVASVVVEADFNLPAGPLSTAFGARRRADGNSTSWVVVTDGVLTVDAATVGAWSETGSVRHEVGPDGRFRAIFPFEARPCAIYFHYLLCPPDDVNNTPAAAMAADPECRVILM</sequence>
<dbReference type="AlphaFoldDB" id="A0A1F6D333"/>
<protein>
    <submittedName>
        <fullName evidence="1">Uncharacterized protein</fullName>
    </submittedName>
</protein>
<proteinExistence type="predicted"/>
<comment type="caution">
    <text evidence="1">The sequence shown here is derived from an EMBL/GenBank/DDBJ whole genome shotgun (WGS) entry which is preliminary data.</text>
</comment>
<reference evidence="1 2" key="1">
    <citation type="journal article" date="2016" name="Nat. Commun.">
        <title>Thousands of microbial genomes shed light on interconnected biogeochemical processes in an aquifer system.</title>
        <authorList>
            <person name="Anantharaman K."/>
            <person name="Brown C.T."/>
            <person name="Hug L.A."/>
            <person name="Sharon I."/>
            <person name="Castelle C.J."/>
            <person name="Probst A.J."/>
            <person name="Thomas B.C."/>
            <person name="Singh A."/>
            <person name="Wilkins M.J."/>
            <person name="Karaoz U."/>
            <person name="Brodie E.L."/>
            <person name="Williams K.H."/>
            <person name="Hubbard S.S."/>
            <person name="Banfield J.F."/>
        </authorList>
    </citation>
    <scope>NUCLEOTIDE SEQUENCE [LARGE SCALE GENOMIC DNA]</scope>
    <source>
        <strain evidence="2">RIFCSPLOWO2_12_FULL_64_10</strain>
    </source>
</reference>
<evidence type="ECO:0000313" key="2">
    <source>
        <dbReference type="Proteomes" id="UP000178606"/>
    </source>
</evidence>
<organism evidence="1 2">
    <name type="scientific">Handelsmanbacteria sp. (strain RIFCSPLOWO2_12_FULL_64_10)</name>
    <dbReference type="NCBI Taxonomy" id="1817868"/>
    <lineage>
        <taxon>Bacteria</taxon>
        <taxon>Candidatus Handelsmaniibacteriota</taxon>
    </lineage>
</organism>
<name>A0A1F6D333_HANXR</name>
<accession>A0A1F6D333</accession>
<evidence type="ECO:0000313" key="1">
    <source>
        <dbReference type="EMBL" id="OGG55767.1"/>
    </source>
</evidence>
<gene>
    <name evidence="1" type="ORF">A3F84_16565</name>
</gene>